<dbReference type="AlphaFoldDB" id="A0A375GEE6"/>
<dbReference type="Pfam" id="PF00149">
    <property type="entry name" value="Metallophos"/>
    <property type="match status" value="1"/>
</dbReference>
<feature type="domain" description="Calcineurin-like phosphoesterase" evidence="6">
    <location>
        <begin position="114"/>
        <end position="311"/>
    </location>
</feature>
<dbReference type="GO" id="GO:0008758">
    <property type="term" value="F:UDP-2,3-diacylglucosamine hydrolase activity"/>
    <property type="evidence" value="ECO:0007669"/>
    <property type="project" value="TreeGrafter"/>
</dbReference>
<evidence type="ECO:0000256" key="5">
    <source>
        <dbReference type="ARBA" id="ARBA00023211"/>
    </source>
</evidence>
<keyword evidence="2" id="KW-0997">Cell inner membrane</keyword>
<dbReference type="EMBL" id="OGUS01000129">
    <property type="protein sequence ID" value="SPC17054.1"/>
    <property type="molecule type" value="Genomic_DNA"/>
</dbReference>
<keyword evidence="5" id="KW-0464">Manganese</keyword>
<dbReference type="Gene3D" id="3.60.21.10">
    <property type="match status" value="1"/>
</dbReference>
<dbReference type="InterPro" id="IPR043461">
    <property type="entry name" value="LpxH-like"/>
</dbReference>
<dbReference type="Proteomes" id="UP000256862">
    <property type="component" value="Chromosome CO2235"/>
</dbReference>
<dbReference type="InterPro" id="IPR004843">
    <property type="entry name" value="Calcineurin-like_PHP"/>
</dbReference>
<evidence type="ECO:0000256" key="2">
    <source>
        <dbReference type="ARBA" id="ARBA00022519"/>
    </source>
</evidence>
<evidence type="ECO:0000256" key="1">
    <source>
        <dbReference type="ARBA" id="ARBA00022475"/>
    </source>
</evidence>
<evidence type="ECO:0000256" key="4">
    <source>
        <dbReference type="ARBA" id="ARBA00023136"/>
    </source>
</evidence>
<name>A0A375GEE6_9BURK</name>
<dbReference type="GO" id="GO:0016020">
    <property type="term" value="C:membrane"/>
    <property type="evidence" value="ECO:0007669"/>
    <property type="project" value="GOC"/>
</dbReference>
<protein>
    <recommendedName>
        <fullName evidence="6">Calcineurin-like phosphoesterase domain-containing protein</fullName>
    </recommendedName>
</protein>
<reference evidence="7" key="1">
    <citation type="submission" date="2018-01" db="EMBL/GenBank/DDBJ databases">
        <authorList>
            <person name="Clerissi C."/>
        </authorList>
    </citation>
    <scope>NUCLEOTIDE SEQUENCE</scope>
    <source>
        <strain evidence="7">Cupriavidus oxalaticus LMG 2235</strain>
    </source>
</reference>
<evidence type="ECO:0000313" key="7">
    <source>
        <dbReference type="EMBL" id="SPC17054.1"/>
    </source>
</evidence>
<dbReference type="CDD" id="cd07398">
    <property type="entry name" value="MPP_YbbF-LpxH"/>
    <property type="match status" value="1"/>
</dbReference>
<accession>A0A375GEE6</accession>
<dbReference type="InterPro" id="IPR029052">
    <property type="entry name" value="Metallo-depent_PP-like"/>
</dbReference>
<proteinExistence type="predicted"/>
<dbReference type="GO" id="GO:0009245">
    <property type="term" value="P:lipid A biosynthetic process"/>
    <property type="evidence" value="ECO:0007669"/>
    <property type="project" value="TreeGrafter"/>
</dbReference>
<organism evidence="7">
    <name type="scientific">Cupriavidus oxalaticus</name>
    <dbReference type="NCBI Taxonomy" id="96344"/>
    <lineage>
        <taxon>Bacteria</taxon>
        <taxon>Pseudomonadati</taxon>
        <taxon>Pseudomonadota</taxon>
        <taxon>Betaproteobacteria</taxon>
        <taxon>Burkholderiales</taxon>
        <taxon>Burkholderiaceae</taxon>
        <taxon>Cupriavidus</taxon>
    </lineage>
</organism>
<keyword evidence="4" id="KW-0472">Membrane</keyword>
<keyword evidence="1" id="KW-1003">Cell membrane</keyword>
<dbReference type="PANTHER" id="PTHR34990:SF2">
    <property type="entry name" value="BLL8164 PROTEIN"/>
    <property type="match status" value="1"/>
</dbReference>
<evidence type="ECO:0000259" key="6">
    <source>
        <dbReference type="Pfam" id="PF00149"/>
    </source>
</evidence>
<dbReference type="SUPFAM" id="SSF56300">
    <property type="entry name" value="Metallo-dependent phosphatases"/>
    <property type="match status" value="1"/>
</dbReference>
<gene>
    <name evidence="7" type="ORF">CO2235_70100</name>
</gene>
<dbReference type="GO" id="GO:0046872">
    <property type="term" value="F:metal ion binding"/>
    <property type="evidence" value="ECO:0007669"/>
    <property type="project" value="UniProtKB-KW"/>
</dbReference>
<sequence>MTASLLSCLRHGFPRFTSQSCFRHGTVIARWLNAAIAATGTAMVQALRSARGYLSKAAQLKQRLRRSPRSGWDTAAPLSAFLPPGLDAAALAPLREQPQTYPPEPHKVHRYRAIWLSDIHLGTPGCQATYLLDFLKHNESDQLYLVGDIIDGWQLRRGWYWPQSHNDVVQKLLRKARKGTEVIYVPGNHDEAARQFDGMAFGDITVREEAVHVTATGRRLWVVHGDLFDGVVQHARWLAYLGDSLYTVILALNRHFNRLRARLGFPYWSLSQFLKHQVKNAVNYISAFETAMVDEARRRGCDGVVCGHIHKAEIRDVNGQLYCNDGDWVESLSALVETMEGELKIVYWTTLMDPPEPATRRRRRAAVAG</sequence>
<evidence type="ECO:0000256" key="3">
    <source>
        <dbReference type="ARBA" id="ARBA00022723"/>
    </source>
</evidence>
<comment type="caution">
    <text evidence="7">The sequence shown here is derived from an EMBL/GenBank/DDBJ whole genome shotgun (WGS) entry which is preliminary data.</text>
</comment>
<dbReference type="PANTHER" id="PTHR34990">
    <property type="entry name" value="UDP-2,3-DIACYLGLUCOSAMINE HYDROLASE-RELATED"/>
    <property type="match status" value="1"/>
</dbReference>
<keyword evidence="3" id="KW-0479">Metal-binding</keyword>